<feature type="transmembrane region" description="Helical" evidence="1">
    <location>
        <begin position="172"/>
        <end position="198"/>
    </location>
</feature>
<keyword evidence="1" id="KW-0812">Transmembrane</keyword>
<evidence type="ECO:0000313" key="4">
    <source>
        <dbReference type="Proteomes" id="UP000540787"/>
    </source>
</evidence>
<organism evidence="3 4">
    <name type="scientific">Massilia aurea</name>
    <dbReference type="NCBI Taxonomy" id="373040"/>
    <lineage>
        <taxon>Bacteria</taxon>
        <taxon>Pseudomonadati</taxon>
        <taxon>Pseudomonadota</taxon>
        <taxon>Betaproteobacteria</taxon>
        <taxon>Burkholderiales</taxon>
        <taxon>Oxalobacteraceae</taxon>
        <taxon>Telluria group</taxon>
        <taxon>Massilia</taxon>
    </lineage>
</organism>
<keyword evidence="4" id="KW-1185">Reference proteome</keyword>
<dbReference type="AlphaFoldDB" id="A0A7W9X3V5"/>
<evidence type="ECO:0000313" key="3">
    <source>
        <dbReference type="EMBL" id="MBB6135976.1"/>
    </source>
</evidence>
<sequence length="381" mass="42374">MTTSLPHWHAARRNVGIDCLRGLAILLVIVHHLALPFRLPLGPSLLGQWLPKRLIDAISFNGYEAVFIFFTLSGFLITLRIIECDGDIGRVDLRRFYRARARRILPLLGLALTLLSLLAVCQVPGFMPETDRHSLAGLLGSALTFTFNWYEGRTGWAPAGWDVLWSLSIEEVFYVGFPLLCLWLPRRVLIGMLVVLALGLQPLRSLVPMSDEVWWEKAYLPGMAALAWGVLGALLACRWQPGKRGARIMGLAGALCLVLALGWSDVVYRHLFKSGMYMMCVGACLLLLAFHAQPPAPRRGLGWLARMGSLSYELYLFHMFIVLGTVGLYRALMGNVQTWTFVVYVPVLLCCYALARLLEHGAVHLGLQRRPSVGQAPVKGV</sequence>
<feature type="transmembrane region" description="Helical" evidence="1">
    <location>
        <begin position="60"/>
        <end position="82"/>
    </location>
</feature>
<reference evidence="3 4" key="1">
    <citation type="submission" date="2020-08" db="EMBL/GenBank/DDBJ databases">
        <title>The Agave Microbiome: Exploring the role of microbial communities in plant adaptations to desert environments.</title>
        <authorList>
            <person name="Partida-Martinez L.P."/>
        </authorList>
    </citation>
    <scope>NUCLEOTIDE SEQUENCE [LARGE SCALE GENOMIC DNA]</scope>
    <source>
        <strain evidence="3 4">AT3.2</strain>
    </source>
</reference>
<dbReference type="GO" id="GO:0016747">
    <property type="term" value="F:acyltransferase activity, transferring groups other than amino-acyl groups"/>
    <property type="evidence" value="ECO:0007669"/>
    <property type="project" value="InterPro"/>
</dbReference>
<comment type="caution">
    <text evidence="3">The sequence shown here is derived from an EMBL/GenBank/DDBJ whole genome shotgun (WGS) entry which is preliminary data.</text>
</comment>
<dbReference type="InterPro" id="IPR050879">
    <property type="entry name" value="Acyltransferase_3"/>
</dbReference>
<proteinExistence type="predicted"/>
<dbReference type="InterPro" id="IPR002656">
    <property type="entry name" value="Acyl_transf_3_dom"/>
</dbReference>
<feature type="transmembrane region" description="Helical" evidence="1">
    <location>
        <begin position="338"/>
        <end position="358"/>
    </location>
</feature>
<accession>A0A7W9X3V5</accession>
<dbReference type="GO" id="GO:0016020">
    <property type="term" value="C:membrane"/>
    <property type="evidence" value="ECO:0007669"/>
    <property type="project" value="TreeGrafter"/>
</dbReference>
<feature type="domain" description="Acyltransferase 3" evidence="2">
    <location>
        <begin position="15"/>
        <end position="355"/>
    </location>
</feature>
<feature type="transmembrane region" description="Helical" evidence="1">
    <location>
        <begin position="218"/>
        <end position="236"/>
    </location>
</feature>
<protein>
    <submittedName>
        <fullName evidence="3">Peptidoglycan/LPS O-acetylase OafA/YrhL</fullName>
    </submittedName>
</protein>
<feature type="transmembrane region" description="Helical" evidence="1">
    <location>
        <begin position="274"/>
        <end position="292"/>
    </location>
</feature>
<feature type="transmembrane region" description="Helical" evidence="1">
    <location>
        <begin position="20"/>
        <end position="40"/>
    </location>
</feature>
<dbReference type="PANTHER" id="PTHR23028">
    <property type="entry name" value="ACETYLTRANSFERASE"/>
    <property type="match status" value="1"/>
</dbReference>
<gene>
    <name evidence="3" type="ORF">HD842_004153</name>
</gene>
<name>A0A7W9X3V5_9BURK</name>
<dbReference type="EMBL" id="JACHBX010000005">
    <property type="protein sequence ID" value="MBB6135976.1"/>
    <property type="molecule type" value="Genomic_DNA"/>
</dbReference>
<evidence type="ECO:0000256" key="1">
    <source>
        <dbReference type="SAM" id="Phobius"/>
    </source>
</evidence>
<feature type="transmembrane region" description="Helical" evidence="1">
    <location>
        <begin position="248"/>
        <end position="268"/>
    </location>
</feature>
<dbReference type="RefSeq" id="WP_183556842.1">
    <property type="nucleotide sequence ID" value="NZ_JACHBX010000005.1"/>
</dbReference>
<feature type="transmembrane region" description="Helical" evidence="1">
    <location>
        <begin position="103"/>
        <end position="127"/>
    </location>
</feature>
<keyword evidence="1" id="KW-1133">Transmembrane helix</keyword>
<dbReference type="GO" id="GO:0000271">
    <property type="term" value="P:polysaccharide biosynthetic process"/>
    <property type="evidence" value="ECO:0007669"/>
    <property type="project" value="TreeGrafter"/>
</dbReference>
<evidence type="ECO:0000259" key="2">
    <source>
        <dbReference type="Pfam" id="PF01757"/>
    </source>
</evidence>
<keyword evidence="1" id="KW-0472">Membrane</keyword>
<dbReference type="Pfam" id="PF01757">
    <property type="entry name" value="Acyl_transf_3"/>
    <property type="match status" value="1"/>
</dbReference>
<dbReference type="Proteomes" id="UP000540787">
    <property type="component" value="Unassembled WGS sequence"/>
</dbReference>
<feature type="transmembrane region" description="Helical" evidence="1">
    <location>
        <begin position="312"/>
        <end position="332"/>
    </location>
</feature>
<dbReference type="PANTHER" id="PTHR23028:SF53">
    <property type="entry name" value="ACYL_TRANSF_3 DOMAIN-CONTAINING PROTEIN"/>
    <property type="match status" value="1"/>
</dbReference>